<comment type="caution">
    <text evidence="3">The sequence shown here is derived from an EMBL/GenBank/DDBJ whole genome shotgun (WGS) entry which is preliminary data.</text>
</comment>
<feature type="compositionally biased region" description="Basic and acidic residues" evidence="1">
    <location>
        <begin position="726"/>
        <end position="744"/>
    </location>
</feature>
<evidence type="ECO:0000256" key="2">
    <source>
        <dbReference type="SAM" id="Phobius"/>
    </source>
</evidence>
<gene>
    <name evidence="3" type="ORF">KAF25_010071</name>
</gene>
<evidence type="ECO:0000313" key="3">
    <source>
        <dbReference type="EMBL" id="KAG5665946.1"/>
    </source>
</evidence>
<feature type="region of interest" description="Disordered" evidence="1">
    <location>
        <begin position="721"/>
        <end position="744"/>
    </location>
</feature>
<dbReference type="InterPro" id="IPR021822">
    <property type="entry name" value="DUF3405"/>
</dbReference>
<dbReference type="AlphaFoldDB" id="A0A9P7HB97"/>
<dbReference type="EMBL" id="JAGPUO010000001">
    <property type="protein sequence ID" value="KAG5665946.1"/>
    <property type="molecule type" value="Genomic_DNA"/>
</dbReference>
<feature type="transmembrane region" description="Helical" evidence="2">
    <location>
        <begin position="56"/>
        <end position="75"/>
    </location>
</feature>
<keyword evidence="4" id="KW-1185">Reference proteome</keyword>
<dbReference type="Pfam" id="PF11885">
    <property type="entry name" value="DUF3405"/>
    <property type="match status" value="1"/>
</dbReference>
<accession>A0A9P7HB97</accession>
<evidence type="ECO:0000256" key="1">
    <source>
        <dbReference type="SAM" id="MobiDB-lite"/>
    </source>
</evidence>
<keyword evidence="2" id="KW-0472">Membrane</keyword>
<feature type="region of interest" description="Disordered" evidence="1">
    <location>
        <begin position="1"/>
        <end position="26"/>
    </location>
</feature>
<keyword evidence="2" id="KW-0812">Transmembrane</keyword>
<organism evidence="3 4">
    <name type="scientific">Fusarium avenaceum</name>
    <dbReference type="NCBI Taxonomy" id="40199"/>
    <lineage>
        <taxon>Eukaryota</taxon>
        <taxon>Fungi</taxon>
        <taxon>Dikarya</taxon>
        <taxon>Ascomycota</taxon>
        <taxon>Pezizomycotina</taxon>
        <taxon>Sordariomycetes</taxon>
        <taxon>Hypocreomycetidae</taxon>
        <taxon>Hypocreales</taxon>
        <taxon>Nectriaceae</taxon>
        <taxon>Fusarium</taxon>
        <taxon>Fusarium tricinctum species complex</taxon>
    </lineage>
</organism>
<proteinExistence type="predicted"/>
<sequence>MQRRHSVSMAARNNNNNNTRGPSGRKIDPLLPYSIISEKTKKPRLRMRSLLGPCHARRVFTWLLGIAFLITLIFVKSRNSGYSVGKMSGTKTQQPIATATVVNTQGETVVMLTGDMDGDGKLETVPEGEYVTADEKKEVAAQLEKMPWLRFPHLDGYFHGLRTIVSKAALIPEYPNITDKAPLPSPAMNDHVPKPQKYIPYDHGSDVKTCYLDSKKTVAAPDLYAYNGVPQHMPDPAIGSYKLLGIRDDVCFDRFSRYGPYGLGYSRAQGGLDTGLDTEASGNEAVWAETGQINYIDVNWADAQEDCYKTNKHRFKQVNPETGELTETSEKKGRIAVVVRTYTGFKWTELAVLNFRALISELSLRSGGEYQVHFLMQVRNIDEPIWSDKWTVQRIINDNVPAEFRGLVSLWSEPQMRLMYPGRFGETIENPSGADIHGIYRSAHFPLQVFAMQHPEYEHYWNWEMDMRYLGSYYEFFDRLGKWGKEQPRTLLWERGARYYIPPYHGTWENFSQTVQHDTLASGRAPIFGPVSFEGKEQLRHDEWGQTMMPPSCSSDAPDRSKCGVGEDADLITLNPLFDTEQSGWVFSDDATGYKAPPPRRCAIITASRLSRRLLMSMHEEVWRYHHTMFSEMFPPTVALHHGMKGVYAPHPIFLDRAWYPFSEIDAAFNAGRDHSTSGPGSPFDQLNEHNHKGTSWYFNSEFAGLMWRRWLGYAQLDGRGKHGGRANEGRERGGKTEEMSDKSSGRLCLRGMLVHPIKFEHPSEKP</sequence>
<reference evidence="3" key="1">
    <citation type="submission" date="2021-04" db="EMBL/GenBank/DDBJ databases">
        <title>Draft genome of Fusarium avenaceum strain F156N33, isolated from an atmospheric sample in Virginia.</title>
        <authorList>
            <person name="Yang S."/>
            <person name="Vinatzer B.A."/>
            <person name="Coleman J."/>
        </authorList>
    </citation>
    <scope>NUCLEOTIDE SEQUENCE</scope>
    <source>
        <strain evidence="3">F156N33</strain>
    </source>
</reference>
<name>A0A9P7HB97_9HYPO</name>
<evidence type="ECO:0008006" key="5">
    <source>
        <dbReference type="Google" id="ProtNLM"/>
    </source>
</evidence>
<dbReference type="Proteomes" id="UP000782241">
    <property type="component" value="Unassembled WGS sequence"/>
</dbReference>
<evidence type="ECO:0000313" key="4">
    <source>
        <dbReference type="Proteomes" id="UP000782241"/>
    </source>
</evidence>
<protein>
    <recommendedName>
        <fullName evidence="5">Major facilitator superfamily transporter</fullName>
    </recommendedName>
</protein>
<dbReference type="PANTHER" id="PTHR36205:SF3">
    <property type="entry name" value="MAJOR FACILITATOR SUPERFAMILY TRANSPORTER"/>
    <property type="match status" value="1"/>
</dbReference>
<dbReference type="PANTHER" id="PTHR36205">
    <property type="entry name" value="CHROMOSOME 19, WHOLE GENOME SHOTGUN SEQUENCE"/>
    <property type="match status" value="1"/>
</dbReference>
<keyword evidence="2" id="KW-1133">Transmembrane helix</keyword>